<dbReference type="InterPro" id="IPR011990">
    <property type="entry name" value="TPR-like_helical_dom_sf"/>
</dbReference>
<dbReference type="Pfam" id="PF13424">
    <property type="entry name" value="TPR_12"/>
    <property type="match status" value="3"/>
</dbReference>
<dbReference type="AlphaFoldDB" id="A0A818UL20"/>
<evidence type="ECO:0008006" key="7">
    <source>
        <dbReference type="Google" id="ProtNLM"/>
    </source>
</evidence>
<dbReference type="Pfam" id="PF13176">
    <property type="entry name" value="TPR_7"/>
    <property type="match status" value="1"/>
</dbReference>
<evidence type="ECO:0000256" key="1">
    <source>
        <dbReference type="ARBA" id="ARBA00022737"/>
    </source>
</evidence>
<dbReference type="SUPFAM" id="SSF48452">
    <property type="entry name" value="TPR-like"/>
    <property type="match status" value="3"/>
</dbReference>
<evidence type="ECO:0000256" key="3">
    <source>
        <dbReference type="PROSITE-ProRule" id="PRU00339"/>
    </source>
</evidence>
<evidence type="ECO:0000313" key="4">
    <source>
        <dbReference type="EMBL" id="CAF3702683.1"/>
    </source>
</evidence>
<dbReference type="EMBL" id="CAJOBS010002606">
    <property type="protein sequence ID" value="CAF4825547.1"/>
    <property type="molecule type" value="Genomic_DNA"/>
</dbReference>
<dbReference type="PANTHER" id="PTHR45641">
    <property type="entry name" value="TETRATRICOPEPTIDE REPEAT PROTEIN (AFU_ORTHOLOGUE AFUA_6G03870)"/>
    <property type="match status" value="1"/>
</dbReference>
<dbReference type="SMART" id="SM00028">
    <property type="entry name" value="TPR"/>
    <property type="match status" value="11"/>
</dbReference>
<feature type="repeat" description="TPR" evidence="3">
    <location>
        <begin position="747"/>
        <end position="780"/>
    </location>
</feature>
<dbReference type="PANTHER" id="PTHR45641:SF19">
    <property type="entry name" value="NEPHROCYSTIN-3"/>
    <property type="match status" value="1"/>
</dbReference>
<evidence type="ECO:0000256" key="2">
    <source>
        <dbReference type="ARBA" id="ARBA00022803"/>
    </source>
</evidence>
<comment type="caution">
    <text evidence="4">The sequence shown here is derived from an EMBL/GenBank/DDBJ whole genome shotgun (WGS) entry which is preliminary data.</text>
</comment>
<keyword evidence="1" id="KW-0677">Repeat</keyword>
<dbReference type="InterPro" id="IPR019734">
    <property type="entry name" value="TPR_rpt"/>
</dbReference>
<dbReference type="PROSITE" id="PS50293">
    <property type="entry name" value="TPR_REGION"/>
    <property type="match status" value="1"/>
</dbReference>
<dbReference type="Gene3D" id="1.25.40.10">
    <property type="entry name" value="Tetratricopeptide repeat domain"/>
    <property type="match status" value="3"/>
</dbReference>
<reference evidence="4" key="1">
    <citation type="submission" date="2021-02" db="EMBL/GenBank/DDBJ databases">
        <authorList>
            <person name="Nowell W R."/>
        </authorList>
    </citation>
    <scope>NUCLEOTIDE SEQUENCE</scope>
</reference>
<feature type="repeat" description="TPR" evidence="3">
    <location>
        <begin position="663"/>
        <end position="696"/>
    </location>
</feature>
<gene>
    <name evidence="4" type="ORF">KIK155_LOCUS26764</name>
    <name evidence="5" type="ORF">TOA249_LOCUS24876</name>
</gene>
<dbReference type="SUPFAM" id="SSF56399">
    <property type="entry name" value="ADP-ribosylation"/>
    <property type="match status" value="1"/>
</dbReference>
<feature type="repeat" description="TPR" evidence="3">
    <location>
        <begin position="620"/>
        <end position="653"/>
    </location>
</feature>
<keyword evidence="2 3" id="KW-0802">TPR repeat</keyword>
<dbReference type="Pfam" id="PF13174">
    <property type="entry name" value="TPR_6"/>
    <property type="match status" value="1"/>
</dbReference>
<organism evidence="4 6">
    <name type="scientific">Rotaria socialis</name>
    <dbReference type="NCBI Taxonomy" id="392032"/>
    <lineage>
        <taxon>Eukaryota</taxon>
        <taxon>Metazoa</taxon>
        <taxon>Spiralia</taxon>
        <taxon>Gnathifera</taxon>
        <taxon>Rotifera</taxon>
        <taxon>Eurotatoria</taxon>
        <taxon>Bdelloidea</taxon>
        <taxon>Philodinida</taxon>
        <taxon>Philodinidae</taxon>
        <taxon>Rotaria</taxon>
    </lineage>
</organism>
<dbReference type="Proteomes" id="UP000663865">
    <property type="component" value="Unassembled WGS sequence"/>
</dbReference>
<dbReference type="Proteomes" id="UP000663838">
    <property type="component" value="Unassembled WGS sequence"/>
</dbReference>
<dbReference type="PROSITE" id="PS50005">
    <property type="entry name" value="TPR"/>
    <property type="match status" value="6"/>
</dbReference>
<feature type="repeat" description="TPR" evidence="3">
    <location>
        <begin position="493"/>
        <end position="526"/>
    </location>
</feature>
<sequence length="883" mass="102364">MTSGPRKINQVDNDLAIVWLDAKRSKESSNVDYLNRSIDFSTLISHIHVFDDVDQCCEYLLSKDQADKVLLIVSGSIGEKVLPCIHDITQIIGVYIFCNDVEKHREWAGTFSKVRDVFRCPKKLIERIQRDAQLLVHHIIPTNIFSFQNLQQTSLQNVDQDQSTYMWFQLLIDVLNRLPLSHSSRGDLIDESMQYYSNNTIEKRKIAEFNEKYLSSNEAVQWYTRDCFLYRLINRAFRTRDIDSIFKFRYFIHDLQHQLDHLHQEQQLSSVLPTTAYRGQIIGADELKKLQNNVGGIFCVNSFWSATTASQVATSFNMISLGRPYYERVIFEVTMELKQQPDKAKSKYPFANISHLSCNEDEGEVLFSMGCTFRIILVEQFSDEIWYVQLSLLDDSSSIDESLREYYLANHIEEQSSLLTMAYFFDQAGDYERAKRYCQMLLRENPSEDDSIDIHTSLALFEYRIGNFEAAKREGELALKLHLTQKVVDNRLSDIYANLGLVMAELGEYRDAIAYQHESVKIDELVLDEEDEEKAITYENLGMSYHGLGDYPNALKWCEEKALSHMQKYLPASHPGFQRIYLDIGMIYTSMGDYPVARGWLEKALDKAHSILPPLHKDLGNTFYNLGLLCEKTGEDEQGLNYFRQALNIALQSEKEDTTIDLAYIYVSMGAIYDNQGEFDEALRHYELALENLSVDKPEHRQHFATAYNNIGFVHIQQKKYKSALSYLQKAFKIVEKYLPRTHELYTLTLANIGQVYVAQDRLEEALECYRQVIDIRRRTLPKYHKDLAAIYDHLGEAYFKKGIFKTAIDYHKKALEIEVHVLPLEHPSIKSTCKMLADVYKRIGNRKAAIKCYKEPVLMARMCQKINSSLPSVDPKRKKNTI</sequence>
<evidence type="ECO:0000313" key="5">
    <source>
        <dbReference type="EMBL" id="CAF4825547.1"/>
    </source>
</evidence>
<dbReference type="PROSITE" id="PS51996">
    <property type="entry name" value="TR_MART"/>
    <property type="match status" value="1"/>
</dbReference>
<dbReference type="EMBL" id="CAJNYV010004867">
    <property type="protein sequence ID" value="CAF3702683.1"/>
    <property type="molecule type" value="Genomic_DNA"/>
</dbReference>
<dbReference type="Gene3D" id="3.90.176.10">
    <property type="entry name" value="Toxin ADP-ribosyltransferase, Chain A, domain 1"/>
    <property type="match status" value="1"/>
</dbReference>
<evidence type="ECO:0000313" key="6">
    <source>
        <dbReference type="Proteomes" id="UP000663865"/>
    </source>
</evidence>
<accession>A0A818UL20</accession>
<name>A0A818UL20_9BILA</name>
<feature type="repeat" description="TPR" evidence="3">
    <location>
        <begin position="705"/>
        <end position="738"/>
    </location>
</feature>
<proteinExistence type="predicted"/>
<protein>
    <recommendedName>
        <fullName evidence="7">NAD(P)(+)--arginine ADP-ribosyltransferase</fullName>
    </recommendedName>
</protein>
<feature type="repeat" description="TPR" evidence="3">
    <location>
        <begin position="789"/>
        <end position="822"/>
    </location>
</feature>